<feature type="compositionally biased region" description="Polar residues" evidence="3">
    <location>
        <begin position="354"/>
        <end position="364"/>
    </location>
</feature>
<evidence type="ECO:0000256" key="2">
    <source>
        <dbReference type="PROSITE-ProRule" id="PRU00332"/>
    </source>
</evidence>
<dbReference type="InterPro" id="IPR036388">
    <property type="entry name" value="WH-like_DNA-bd_sf"/>
</dbReference>
<gene>
    <name evidence="5" type="ORF">A4U43_C07F11350</name>
</gene>
<evidence type="ECO:0000259" key="4">
    <source>
        <dbReference type="PROSITE" id="PS50961"/>
    </source>
</evidence>
<dbReference type="PANTHER" id="PTHR22792">
    <property type="entry name" value="LUPUS LA PROTEIN-RELATED"/>
    <property type="match status" value="1"/>
</dbReference>
<dbReference type="OMA" id="YFQHPSY"/>
<feature type="compositionally biased region" description="Low complexity" evidence="3">
    <location>
        <begin position="557"/>
        <end position="580"/>
    </location>
</feature>
<evidence type="ECO:0000256" key="3">
    <source>
        <dbReference type="SAM" id="MobiDB-lite"/>
    </source>
</evidence>
<feature type="region of interest" description="Disordered" evidence="3">
    <location>
        <begin position="320"/>
        <end position="491"/>
    </location>
</feature>
<dbReference type="Gene3D" id="1.10.10.10">
    <property type="entry name" value="Winged helix-like DNA-binding domain superfamily/Winged helix DNA-binding domain"/>
    <property type="match status" value="1"/>
</dbReference>
<feature type="compositionally biased region" description="Low complexity" evidence="3">
    <location>
        <begin position="334"/>
        <end position="347"/>
    </location>
</feature>
<feature type="compositionally biased region" description="Basic and acidic residues" evidence="3">
    <location>
        <begin position="1"/>
        <end position="23"/>
    </location>
</feature>
<name>A0A5P1EBE9_ASPOF</name>
<reference evidence="6" key="1">
    <citation type="journal article" date="2017" name="Nat. Commun.">
        <title>The asparagus genome sheds light on the origin and evolution of a young Y chromosome.</title>
        <authorList>
            <person name="Harkess A."/>
            <person name="Zhou J."/>
            <person name="Xu C."/>
            <person name="Bowers J.E."/>
            <person name="Van der Hulst R."/>
            <person name="Ayyampalayam S."/>
            <person name="Mercati F."/>
            <person name="Riccardi P."/>
            <person name="McKain M.R."/>
            <person name="Kakrana A."/>
            <person name="Tang H."/>
            <person name="Ray J."/>
            <person name="Groenendijk J."/>
            <person name="Arikit S."/>
            <person name="Mathioni S.M."/>
            <person name="Nakano M."/>
            <person name="Shan H."/>
            <person name="Telgmann-Rauber A."/>
            <person name="Kanno A."/>
            <person name="Yue Z."/>
            <person name="Chen H."/>
            <person name="Li W."/>
            <person name="Chen Y."/>
            <person name="Xu X."/>
            <person name="Zhang Y."/>
            <person name="Luo S."/>
            <person name="Chen H."/>
            <person name="Gao J."/>
            <person name="Mao Z."/>
            <person name="Pires J.C."/>
            <person name="Luo M."/>
            <person name="Kudrna D."/>
            <person name="Wing R.A."/>
            <person name="Meyers B.C."/>
            <person name="Yi K."/>
            <person name="Kong H."/>
            <person name="Lavrijsen P."/>
            <person name="Sunseri F."/>
            <person name="Falavigna A."/>
            <person name="Ye Y."/>
            <person name="Leebens-Mack J.H."/>
            <person name="Chen G."/>
        </authorList>
    </citation>
    <scope>NUCLEOTIDE SEQUENCE [LARGE SCALE GENOMIC DNA]</scope>
    <source>
        <strain evidence="6">cv. DH0086</strain>
    </source>
</reference>
<dbReference type="PANTHER" id="PTHR22792:SF132">
    <property type="entry name" value="LA-RELATED PROTEIN 1"/>
    <property type="match status" value="1"/>
</dbReference>
<keyword evidence="6" id="KW-1185">Reference proteome</keyword>
<dbReference type="GO" id="GO:0048255">
    <property type="term" value="P:mRNA stabilization"/>
    <property type="evidence" value="ECO:0007669"/>
    <property type="project" value="InterPro"/>
</dbReference>
<dbReference type="SUPFAM" id="SSF46785">
    <property type="entry name" value="Winged helix' DNA-binding domain"/>
    <property type="match status" value="1"/>
</dbReference>
<feature type="region of interest" description="Disordered" evidence="3">
    <location>
        <begin position="1"/>
        <end position="125"/>
    </location>
</feature>
<evidence type="ECO:0000313" key="6">
    <source>
        <dbReference type="Proteomes" id="UP000243459"/>
    </source>
</evidence>
<dbReference type="Pfam" id="PF05383">
    <property type="entry name" value="La"/>
    <property type="match status" value="1"/>
</dbReference>
<accession>A0A5P1EBE9</accession>
<proteinExistence type="predicted"/>
<feature type="compositionally biased region" description="Basic and acidic residues" evidence="3">
    <location>
        <begin position="475"/>
        <end position="490"/>
    </location>
</feature>
<dbReference type="PROSITE" id="PS50961">
    <property type="entry name" value="HTH_LA"/>
    <property type="match status" value="1"/>
</dbReference>
<dbReference type="InterPro" id="IPR036390">
    <property type="entry name" value="WH_DNA-bd_sf"/>
</dbReference>
<dbReference type="InterPro" id="IPR045180">
    <property type="entry name" value="La_dom_prot"/>
</dbReference>
<dbReference type="Pfam" id="PF21071">
    <property type="entry name" value="LARP1_HEAT"/>
    <property type="match status" value="1"/>
</dbReference>
<dbReference type="GO" id="GO:0005737">
    <property type="term" value="C:cytoplasm"/>
    <property type="evidence" value="ECO:0007669"/>
    <property type="project" value="UniProtKB-ARBA"/>
</dbReference>
<dbReference type="InterPro" id="IPR006607">
    <property type="entry name" value="DM15"/>
</dbReference>
<dbReference type="Proteomes" id="UP000243459">
    <property type="component" value="Chromosome 7"/>
</dbReference>
<feature type="compositionally biased region" description="Polar residues" evidence="3">
    <location>
        <begin position="516"/>
        <end position="545"/>
    </location>
</feature>
<feature type="compositionally biased region" description="Polar residues" evidence="3">
    <location>
        <begin position="581"/>
        <end position="596"/>
    </location>
</feature>
<dbReference type="EMBL" id="CM007387">
    <property type="protein sequence ID" value="ONK63093.1"/>
    <property type="molecule type" value="Genomic_DNA"/>
</dbReference>
<feature type="compositionally biased region" description="Polar residues" evidence="3">
    <location>
        <begin position="107"/>
        <end position="125"/>
    </location>
</feature>
<protein>
    <recommendedName>
        <fullName evidence="4">HTH La-type RNA-binding domain-containing protein</fullName>
    </recommendedName>
</protein>
<evidence type="ECO:0000313" key="5">
    <source>
        <dbReference type="EMBL" id="ONK63093.1"/>
    </source>
</evidence>
<feature type="region of interest" description="Disordered" evidence="3">
    <location>
        <begin position="513"/>
        <end position="614"/>
    </location>
</feature>
<dbReference type="GO" id="GO:0000339">
    <property type="term" value="F:RNA cap binding"/>
    <property type="evidence" value="ECO:0007669"/>
    <property type="project" value="InterPro"/>
</dbReference>
<feature type="compositionally biased region" description="Basic and acidic residues" evidence="3">
    <location>
        <begin position="381"/>
        <end position="396"/>
    </location>
</feature>
<dbReference type="AlphaFoldDB" id="A0A5P1EBE9"/>
<dbReference type="SMART" id="SM00715">
    <property type="entry name" value="LA"/>
    <property type="match status" value="1"/>
</dbReference>
<organism evidence="5 6">
    <name type="scientific">Asparagus officinalis</name>
    <name type="common">Garden asparagus</name>
    <dbReference type="NCBI Taxonomy" id="4686"/>
    <lineage>
        <taxon>Eukaryota</taxon>
        <taxon>Viridiplantae</taxon>
        <taxon>Streptophyta</taxon>
        <taxon>Embryophyta</taxon>
        <taxon>Tracheophyta</taxon>
        <taxon>Spermatophyta</taxon>
        <taxon>Magnoliopsida</taxon>
        <taxon>Liliopsida</taxon>
        <taxon>Asparagales</taxon>
        <taxon>Asparagaceae</taxon>
        <taxon>Asparagoideae</taxon>
        <taxon>Asparagus</taxon>
    </lineage>
</organism>
<keyword evidence="1 2" id="KW-0694">RNA-binding</keyword>
<evidence type="ECO:0000256" key="1">
    <source>
        <dbReference type="ARBA" id="ARBA00022884"/>
    </source>
</evidence>
<sequence length="807" mass="90589">MANKKEEEKKTTTTEEAAEEAKRQATGPEKSPALSDANTGRAAPGTPANASRAAWPPQRSPVRGSVDQRRSDGLGSDSHSNRQHHAYSPKSDPKHNLPPNDMPPLTNPSTYQQSDPSTYQQPGQQVSYHQPFKFHGYGYGAYPAAIPTVPYIITSGQSSRPPFLLTGQLDAIDRNRNFQLLADGSHAGPHFNQTWGHQQAFPPSDNMNMPHGAAHGPMISQVSQYAPASGYNDWSGYPEEAPDLGARIVKQIEYYFSDENLPTDYYLQNLQDEQGWVPIKKIADFNRVKKMMIDFILEALQRSNSIEVQGDKIRRLNDLPKWVPTSGHRPIQHSQPTEVQSTTTESTEVIKKNSLFTQGNNETAANDKHECLSGTTSDGECLTRNEQSEDNDKKFASEQLSATSSDGEDLTRNEQSEDGSGRLSNLEELSDGLIDDSKSSTKGHLPLNTRIDNEDNGMDVNDQDLQKLVNVSQESRIDENDRSGLEKESISNEEASIVDEALLFFEQLRAKHSGNQRHNSGTKVGDSKSSAHGNPSLNYKVNISGTDDLGHSHSLRQQTKGNNKSSSSSNQQFFQSNTRNHNSSHNDQGAASQSPPLGSFFGSAHAESDGPTLSKSSVLPDGFFSGSSPPVGYLPKSLTQFQHPSLKLLETIEFKQEKYDKFRKRCLSDRKNCGIGCSEKMNELYRFWSYFLRTEFKPHMYEEFKKLALEDEAAKCDYGIECLFRFYSYALETQFIEHLYDDFEKLTLEFYHKGNLYGLEKYWALHHYRDETDPPLKKNPELERLLSEEYRVLSDFTAKEKAHKAVR</sequence>
<dbReference type="CDD" id="cd07323">
    <property type="entry name" value="LAM"/>
    <property type="match status" value="1"/>
</dbReference>
<dbReference type="InterPro" id="IPR006630">
    <property type="entry name" value="La_HTH"/>
</dbReference>
<dbReference type="Gramene" id="ONK63093">
    <property type="protein sequence ID" value="ONK63093"/>
    <property type="gene ID" value="A4U43_C07F11350"/>
</dbReference>
<dbReference type="SMART" id="SM00684">
    <property type="entry name" value="DM15"/>
    <property type="match status" value="3"/>
</dbReference>
<feature type="domain" description="HTH La-type RNA-binding" evidence="4">
    <location>
        <begin position="238"/>
        <end position="325"/>
    </location>
</feature>